<sequence length="167" mass="19617">MGQTWSSWYNDLVPYEPSKYKRTYEYLTFYIVGYYGARHRNQVEYFYCKINDPESLLHELLLHDMVGMIVGEENLPASSQELYIFGEDEIDASILTMPTGHAYNVVYPEKYKGHVPYYIGCDRIRSGEYRRPRKINAVDSHRDRECGGDNVPKRSVRGWNVVDKKRA</sequence>
<organism evidence="1 2">
    <name type="scientific">Arthrobotrys musiformis</name>
    <dbReference type="NCBI Taxonomy" id="47236"/>
    <lineage>
        <taxon>Eukaryota</taxon>
        <taxon>Fungi</taxon>
        <taxon>Dikarya</taxon>
        <taxon>Ascomycota</taxon>
        <taxon>Pezizomycotina</taxon>
        <taxon>Orbiliomycetes</taxon>
        <taxon>Orbiliales</taxon>
        <taxon>Orbiliaceae</taxon>
        <taxon>Arthrobotrys</taxon>
    </lineage>
</organism>
<dbReference type="Proteomes" id="UP001370758">
    <property type="component" value="Unassembled WGS sequence"/>
</dbReference>
<evidence type="ECO:0000313" key="2">
    <source>
        <dbReference type="Proteomes" id="UP001370758"/>
    </source>
</evidence>
<reference evidence="1 2" key="1">
    <citation type="submission" date="2023-08" db="EMBL/GenBank/DDBJ databases">
        <authorList>
            <person name="Palmer J.M."/>
        </authorList>
    </citation>
    <scope>NUCLEOTIDE SEQUENCE [LARGE SCALE GENOMIC DNA]</scope>
    <source>
        <strain evidence="1 2">TWF481</strain>
    </source>
</reference>
<evidence type="ECO:0000313" key="1">
    <source>
        <dbReference type="EMBL" id="KAK6505504.1"/>
    </source>
</evidence>
<dbReference type="AlphaFoldDB" id="A0AAV9WBC0"/>
<dbReference type="EMBL" id="JAVHJL010000004">
    <property type="protein sequence ID" value="KAK6505504.1"/>
    <property type="molecule type" value="Genomic_DNA"/>
</dbReference>
<name>A0AAV9WBC0_9PEZI</name>
<accession>A0AAV9WBC0</accession>
<keyword evidence="2" id="KW-1185">Reference proteome</keyword>
<proteinExistence type="predicted"/>
<protein>
    <submittedName>
        <fullName evidence="1">Uncharacterized protein</fullName>
    </submittedName>
</protein>
<comment type="caution">
    <text evidence="1">The sequence shown here is derived from an EMBL/GenBank/DDBJ whole genome shotgun (WGS) entry which is preliminary data.</text>
</comment>
<gene>
    <name evidence="1" type="ORF">TWF481_007401</name>
</gene>